<keyword evidence="3" id="KW-1185">Reference proteome</keyword>
<dbReference type="AlphaFoldDB" id="A0A915KG58"/>
<reference evidence="4" key="1">
    <citation type="submission" date="2022-11" db="UniProtKB">
        <authorList>
            <consortium name="WormBaseParasite"/>
        </authorList>
    </citation>
    <scope>IDENTIFICATION</scope>
</reference>
<sequence length="87" mass="9789">MIDVDKLAFDNSPMIETLNELEISHNLLESIPDLSGLRNLTSIILSSNYIQRIPAGYFESGRNLGKFNLSGNFLNKLKRDSFADLDN</sequence>
<evidence type="ECO:0000313" key="3">
    <source>
        <dbReference type="Proteomes" id="UP000887565"/>
    </source>
</evidence>
<evidence type="ECO:0000313" key="4">
    <source>
        <dbReference type="WBParaSite" id="nRc.2.0.1.t37370-RA"/>
    </source>
</evidence>
<dbReference type="Gene3D" id="3.80.10.10">
    <property type="entry name" value="Ribonuclease Inhibitor"/>
    <property type="match status" value="1"/>
</dbReference>
<dbReference type="Pfam" id="PF13855">
    <property type="entry name" value="LRR_8"/>
    <property type="match status" value="1"/>
</dbReference>
<proteinExistence type="predicted"/>
<dbReference type="InterPro" id="IPR032675">
    <property type="entry name" value="LRR_dom_sf"/>
</dbReference>
<keyword evidence="1" id="KW-0433">Leucine-rich repeat</keyword>
<evidence type="ECO:0000256" key="1">
    <source>
        <dbReference type="ARBA" id="ARBA00022614"/>
    </source>
</evidence>
<dbReference type="InterPro" id="IPR050541">
    <property type="entry name" value="LRR_TM_domain-containing"/>
</dbReference>
<keyword evidence="2" id="KW-0677">Repeat</keyword>
<dbReference type="SUPFAM" id="SSF52058">
    <property type="entry name" value="L domain-like"/>
    <property type="match status" value="1"/>
</dbReference>
<protein>
    <submittedName>
        <fullName evidence="4">Chaoptin</fullName>
    </submittedName>
</protein>
<dbReference type="PANTHER" id="PTHR24369">
    <property type="entry name" value="ANTIGEN BSP, PUTATIVE-RELATED"/>
    <property type="match status" value="1"/>
</dbReference>
<evidence type="ECO:0000256" key="2">
    <source>
        <dbReference type="ARBA" id="ARBA00022737"/>
    </source>
</evidence>
<name>A0A915KG58_ROMCU</name>
<dbReference type="GO" id="GO:0005886">
    <property type="term" value="C:plasma membrane"/>
    <property type="evidence" value="ECO:0007669"/>
    <property type="project" value="TreeGrafter"/>
</dbReference>
<accession>A0A915KG58</accession>
<dbReference type="InterPro" id="IPR001611">
    <property type="entry name" value="Leu-rich_rpt"/>
</dbReference>
<dbReference type="PROSITE" id="PS51450">
    <property type="entry name" value="LRR"/>
    <property type="match status" value="1"/>
</dbReference>
<dbReference type="WBParaSite" id="nRc.2.0.1.t37370-RA">
    <property type="protein sequence ID" value="nRc.2.0.1.t37370-RA"/>
    <property type="gene ID" value="nRc.2.0.1.g37370"/>
</dbReference>
<organism evidence="3 4">
    <name type="scientific">Romanomermis culicivorax</name>
    <name type="common">Nematode worm</name>
    <dbReference type="NCBI Taxonomy" id="13658"/>
    <lineage>
        <taxon>Eukaryota</taxon>
        <taxon>Metazoa</taxon>
        <taxon>Ecdysozoa</taxon>
        <taxon>Nematoda</taxon>
        <taxon>Enoplea</taxon>
        <taxon>Dorylaimia</taxon>
        <taxon>Mermithida</taxon>
        <taxon>Mermithoidea</taxon>
        <taxon>Mermithidae</taxon>
        <taxon>Romanomermis</taxon>
    </lineage>
</organism>
<dbReference type="Proteomes" id="UP000887565">
    <property type="component" value="Unplaced"/>
</dbReference>
<dbReference type="PANTHER" id="PTHR24369:SF211">
    <property type="entry name" value="LEUCINE-RICH REPEAT-CONTAINING PROTEIN 15-LIKE"/>
    <property type="match status" value="1"/>
</dbReference>